<dbReference type="PROSITE" id="PS50297">
    <property type="entry name" value="ANK_REP_REGION"/>
    <property type="match status" value="1"/>
</dbReference>
<evidence type="ECO:0000256" key="2">
    <source>
        <dbReference type="ARBA" id="ARBA00023043"/>
    </source>
</evidence>
<dbReference type="PROSITE" id="PS50088">
    <property type="entry name" value="ANK_REPEAT"/>
    <property type="match status" value="1"/>
</dbReference>
<sequence>MMLLDRLEKLLTQGTLDQFQLMLNQNATNSDLYTFFPDGETLFHRLIKKNLSEKIKISFIYKLSDCGIDINAQNYTNSQTCLHLAVIRGQSEVVFCLLKNGADLTITDKDGLCAYNRARRLDCPELSKIIISKMQNFYPTYWIGIQNSDMSIIRRLVNSWCKFKVCKEGKSLIQLAKEQNFREAFELFKSLETTMDLFTAVLAGNEQKVEFITLYHHSDIKLNFKNMREKNATILYYAIKQNNVGILKAILKIKPYVLNEYQSDELDIDFPVYFAAIESKSRKECLQLLTPEIKNLGPSQIDISKLYYRGMSLLRYAIENNFEIKLIEWLMSPEYCRNELLTLKDFNHEDCKQFALRIKRSDYCAMLDRIAVNYILNDKNLAMQLALNGFDFQQDELKIEEESLISFAKRKQLSDLCLFLENVKIYQQKIKEFHQAVEKNDYYLVKAKFTASFEDSPELENVFLPSLLTSRLKDESQSVLFKAVLNGFFDILNLLLDLSVQSETRRNFTKFDEIRDHCFRTPLHYACGYDDKKKMSQLLSEYGFSENVFDKDGMTPLDFQERIQSEELQELISNHRNKKFNSEEPNPWSWKVWTRIQRERNTLKQIISLSGSKFNGCYHGNSQHRHHQNEIENEQNEIDQENK</sequence>
<name>A0A3M7SIU9_BRAPC</name>
<dbReference type="STRING" id="10195.A0A3M7SIU9"/>
<proteinExistence type="predicted"/>
<organism evidence="5 6">
    <name type="scientific">Brachionus plicatilis</name>
    <name type="common">Marine rotifer</name>
    <name type="synonym">Brachionus muelleri</name>
    <dbReference type="NCBI Taxonomy" id="10195"/>
    <lineage>
        <taxon>Eukaryota</taxon>
        <taxon>Metazoa</taxon>
        <taxon>Spiralia</taxon>
        <taxon>Gnathifera</taxon>
        <taxon>Rotifera</taxon>
        <taxon>Eurotatoria</taxon>
        <taxon>Monogononta</taxon>
        <taxon>Pseudotrocha</taxon>
        <taxon>Ploima</taxon>
        <taxon>Brachionidae</taxon>
        <taxon>Brachionus</taxon>
    </lineage>
</organism>
<dbReference type="SUPFAM" id="SSF48403">
    <property type="entry name" value="Ankyrin repeat"/>
    <property type="match status" value="2"/>
</dbReference>
<dbReference type="Pfam" id="PF00023">
    <property type="entry name" value="Ank"/>
    <property type="match status" value="1"/>
</dbReference>
<dbReference type="Proteomes" id="UP000276133">
    <property type="component" value="Unassembled WGS sequence"/>
</dbReference>
<gene>
    <name evidence="5" type="ORF">BpHYR1_042062</name>
</gene>
<keyword evidence="1" id="KW-0677">Repeat</keyword>
<dbReference type="EMBL" id="REGN01001308">
    <property type="protein sequence ID" value="RNA35635.1"/>
    <property type="molecule type" value="Genomic_DNA"/>
</dbReference>
<dbReference type="PANTHER" id="PTHR24198">
    <property type="entry name" value="ANKYRIN REPEAT AND PROTEIN KINASE DOMAIN-CONTAINING PROTEIN"/>
    <property type="match status" value="1"/>
</dbReference>
<feature type="compositionally biased region" description="Acidic residues" evidence="4">
    <location>
        <begin position="631"/>
        <end position="643"/>
    </location>
</feature>
<feature type="non-terminal residue" evidence="5">
    <location>
        <position position="643"/>
    </location>
</feature>
<protein>
    <submittedName>
        <fullName evidence="5">Serine threonine-phosphatase 6 regulatory ankyrin repeat subunit A-like</fullName>
    </submittedName>
</protein>
<evidence type="ECO:0000313" key="5">
    <source>
        <dbReference type="EMBL" id="RNA35635.1"/>
    </source>
</evidence>
<feature type="region of interest" description="Disordered" evidence="4">
    <location>
        <begin position="618"/>
        <end position="643"/>
    </location>
</feature>
<evidence type="ECO:0000256" key="4">
    <source>
        <dbReference type="SAM" id="MobiDB-lite"/>
    </source>
</evidence>
<accession>A0A3M7SIU9</accession>
<evidence type="ECO:0000313" key="6">
    <source>
        <dbReference type="Proteomes" id="UP000276133"/>
    </source>
</evidence>
<evidence type="ECO:0000256" key="3">
    <source>
        <dbReference type="PROSITE-ProRule" id="PRU00023"/>
    </source>
</evidence>
<dbReference type="AlphaFoldDB" id="A0A3M7SIU9"/>
<reference evidence="5 6" key="1">
    <citation type="journal article" date="2018" name="Sci. Rep.">
        <title>Genomic signatures of local adaptation to the degree of environmental predictability in rotifers.</title>
        <authorList>
            <person name="Franch-Gras L."/>
            <person name="Hahn C."/>
            <person name="Garcia-Roger E.M."/>
            <person name="Carmona M.J."/>
            <person name="Serra M."/>
            <person name="Gomez A."/>
        </authorList>
    </citation>
    <scope>NUCLEOTIDE SEQUENCE [LARGE SCALE GENOMIC DNA]</scope>
    <source>
        <strain evidence="5">HYR1</strain>
    </source>
</reference>
<keyword evidence="2 3" id="KW-0040">ANK repeat</keyword>
<dbReference type="PANTHER" id="PTHR24198:SF165">
    <property type="entry name" value="ANKYRIN REPEAT-CONTAINING PROTEIN-RELATED"/>
    <property type="match status" value="1"/>
</dbReference>
<dbReference type="InterPro" id="IPR036770">
    <property type="entry name" value="Ankyrin_rpt-contain_sf"/>
</dbReference>
<keyword evidence="6" id="KW-1185">Reference proteome</keyword>
<dbReference type="InterPro" id="IPR002110">
    <property type="entry name" value="Ankyrin_rpt"/>
</dbReference>
<feature type="repeat" description="ANK" evidence="3">
    <location>
        <begin position="77"/>
        <end position="109"/>
    </location>
</feature>
<dbReference type="Gene3D" id="1.25.40.20">
    <property type="entry name" value="Ankyrin repeat-containing domain"/>
    <property type="match status" value="3"/>
</dbReference>
<dbReference type="SMART" id="SM00248">
    <property type="entry name" value="ANK"/>
    <property type="match status" value="5"/>
</dbReference>
<evidence type="ECO:0000256" key="1">
    <source>
        <dbReference type="ARBA" id="ARBA00022737"/>
    </source>
</evidence>
<comment type="caution">
    <text evidence="5">The sequence shown here is derived from an EMBL/GenBank/DDBJ whole genome shotgun (WGS) entry which is preliminary data.</text>
</comment>
<dbReference type="OrthoDB" id="432281at2759"/>